<dbReference type="GO" id="GO:0046872">
    <property type="term" value="F:metal ion binding"/>
    <property type="evidence" value="ECO:0007669"/>
    <property type="project" value="UniProtKB-KW"/>
</dbReference>
<comment type="cofactor">
    <cofactor evidence="8">
        <name>Mg(2+)</name>
        <dbReference type="ChEBI" id="CHEBI:18420"/>
    </cofactor>
</comment>
<keyword evidence="1 8" id="KW-0597">Phosphoprotein</keyword>
<gene>
    <name evidence="8" type="primary">ppk</name>
    <name evidence="11" type="ORF">BTO11_02415</name>
</gene>
<dbReference type="GO" id="GO:0006799">
    <property type="term" value="P:polyphosphate biosynthetic process"/>
    <property type="evidence" value="ECO:0007669"/>
    <property type="project" value="UniProtKB-UniRule"/>
</dbReference>
<dbReference type="GO" id="GO:0008976">
    <property type="term" value="F:polyphosphate kinase activity"/>
    <property type="evidence" value="ECO:0007669"/>
    <property type="project" value="UniProtKB-UniRule"/>
</dbReference>
<dbReference type="InterPro" id="IPR003414">
    <property type="entry name" value="PP_kinase"/>
</dbReference>
<feature type="binding site" evidence="8">
    <location>
        <position position="577"/>
    </location>
    <ligand>
        <name>ATP</name>
        <dbReference type="ChEBI" id="CHEBI:30616"/>
    </ligand>
</feature>
<dbReference type="Gene3D" id="3.30.870.10">
    <property type="entry name" value="Endonuclease Chain A"/>
    <property type="match status" value="2"/>
</dbReference>
<keyword evidence="6 8" id="KW-0067">ATP-binding</keyword>
<dbReference type="Gene3D" id="3.30.1840.10">
    <property type="entry name" value="Polyphosphate kinase middle domain"/>
    <property type="match status" value="1"/>
</dbReference>
<evidence type="ECO:0000256" key="6">
    <source>
        <dbReference type="ARBA" id="ARBA00022840"/>
    </source>
</evidence>
<comment type="caution">
    <text evidence="11">The sequence shown here is derived from an EMBL/GenBank/DDBJ whole genome shotgun (WGS) entry which is preliminary data.</text>
</comment>
<dbReference type="SUPFAM" id="SSF143724">
    <property type="entry name" value="PHP14-like"/>
    <property type="match status" value="1"/>
</dbReference>
<feature type="binding site" evidence="8">
    <location>
        <position position="605"/>
    </location>
    <ligand>
        <name>ATP</name>
        <dbReference type="ChEBI" id="CHEBI:30616"/>
    </ligand>
</feature>
<comment type="similarity">
    <text evidence="8 9">Belongs to the polyphosphate kinase 1 (PPK1) family.</text>
</comment>
<dbReference type="PANTHER" id="PTHR30218">
    <property type="entry name" value="POLYPHOSPHATE KINASE"/>
    <property type="match status" value="1"/>
</dbReference>
<dbReference type="Pfam" id="PF02503">
    <property type="entry name" value="PP_kinase"/>
    <property type="match status" value="1"/>
</dbReference>
<dbReference type="FunFam" id="3.30.870.10:FF:000001">
    <property type="entry name" value="Polyphosphate kinase"/>
    <property type="match status" value="1"/>
</dbReference>
<evidence type="ECO:0000256" key="3">
    <source>
        <dbReference type="ARBA" id="ARBA00022723"/>
    </source>
</evidence>
<feature type="domain" description="PLD phosphodiesterase" evidence="10">
    <location>
        <begin position="443"/>
        <end position="477"/>
    </location>
</feature>
<feature type="active site" description="Phosphohistidine intermediate" evidence="8">
    <location>
        <position position="448"/>
    </location>
</feature>
<dbReference type="RefSeq" id="WP_105051081.1">
    <property type="nucleotide sequence ID" value="NZ_BMYG01000004.1"/>
</dbReference>
<dbReference type="GO" id="GO:0009358">
    <property type="term" value="C:polyphosphate kinase complex"/>
    <property type="evidence" value="ECO:0007669"/>
    <property type="project" value="InterPro"/>
</dbReference>
<dbReference type="NCBIfam" id="NF003917">
    <property type="entry name" value="PRK05443.1-1"/>
    <property type="match status" value="1"/>
</dbReference>
<evidence type="ECO:0000256" key="2">
    <source>
        <dbReference type="ARBA" id="ARBA00022679"/>
    </source>
</evidence>
<dbReference type="EMBL" id="MSCH01000003">
    <property type="protein sequence ID" value="PQJ52618.1"/>
    <property type="molecule type" value="Genomic_DNA"/>
</dbReference>
<feature type="binding site" evidence="8">
    <location>
        <position position="481"/>
    </location>
    <ligand>
        <name>ATP</name>
        <dbReference type="ChEBI" id="CHEBI:30616"/>
    </ligand>
</feature>
<dbReference type="AlphaFoldDB" id="A0A2S7US89"/>
<dbReference type="CDD" id="cd09167">
    <property type="entry name" value="PLDc_EcPPK1_C2_like"/>
    <property type="match status" value="1"/>
</dbReference>
<dbReference type="NCBIfam" id="TIGR03705">
    <property type="entry name" value="poly_P_kin"/>
    <property type="match status" value="1"/>
</dbReference>
<evidence type="ECO:0000256" key="1">
    <source>
        <dbReference type="ARBA" id="ARBA00022553"/>
    </source>
</evidence>
<protein>
    <recommendedName>
        <fullName evidence="8 9">Polyphosphate kinase</fullName>
        <ecNumber evidence="8 9">2.7.4.1</ecNumber>
    </recommendedName>
    <alternativeName>
        <fullName evidence="8">ATP-polyphosphate phosphotransferase</fullName>
    </alternativeName>
    <alternativeName>
        <fullName evidence="8">Polyphosphoric acid kinase</fullName>
    </alternativeName>
</protein>
<dbReference type="PIRSF" id="PIRSF015589">
    <property type="entry name" value="PP_kinase"/>
    <property type="match status" value="1"/>
</dbReference>
<dbReference type="Proteomes" id="UP000239007">
    <property type="component" value="Unassembled WGS sequence"/>
</dbReference>
<accession>A0A2S7US89</accession>
<dbReference type="Pfam" id="PF17941">
    <property type="entry name" value="PP_kinase_C_1"/>
    <property type="match status" value="1"/>
</dbReference>
<comment type="PTM">
    <text evidence="8 9">An intermediate of this reaction is the autophosphorylated ppk in which a phosphate is covalently linked to a histidine residue through a N-P bond.</text>
</comment>
<feature type="binding site" evidence="8">
    <location>
        <position position="388"/>
    </location>
    <ligand>
        <name>Mg(2+)</name>
        <dbReference type="ChEBI" id="CHEBI:18420"/>
    </ligand>
</feature>
<name>A0A2S7US89_9GAMM</name>
<keyword evidence="3 8" id="KW-0479">Metal-binding</keyword>
<sequence>MTLPVNASVLHTYPENELRYFSKELSWLSFNERVLQEADDAKNPIIERIRFLGIYSSNMDEFYRVRVASVRRKVLIYKNSGQLEKAEQYSQVMADINEKIAQMAVKFDTIHKRVFNVLRKNKIHLTIKSELSEHQLAWLKDFFDNKVLRHIAPILIDKKVNLMSRLNDSATYFYVGLYRNEKPTQYATIELPSDKMPRFIVLPSENKVKQILLLDDVLQLFLENIFKGFVEFDSIDSYSFKVTRDSEYSIDEGIDDSYLEKMSDSMKQRLIAEPVRVIYDGAMPEDMIKSMKKKLKHSSYDNLVAGGHIRNFKDFISFPNIGRRSLENKEIPAISSKQFTDFNTVFDAIAHTDVLLHYPYHRFLHFTEFVRQAAFDPEVKHIRITMYRIAKNSRIVSSLIDAVDNGKMVTVVMELRARFDEQANIAWAKTMTNAGVKVIFGNPSFKIHTKLCVISREEQSKVVHYAHIGTGNFNESTAKIYTDLSLYTADPVITQEAIKVFELIQLPYRQYNFKHLMVSPVNSKERILGLIDNEIALVEQGHHGEVTFKVNNLIDRDIIDKLYQASQAGVKIRGIVRGMCSLMPNIKNLSENIKIISIVDRFLEHSRVMVFNNGGEPSVYISSADWMRRNMQDRIEIGVPILNPVLAQRIIHILELQFKDTMKARIIDKLQNNSYVKRGNKKKLRSQLEIYQYLKGLEKQAL</sequence>
<dbReference type="Pfam" id="PF13090">
    <property type="entry name" value="PP_kinase_C"/>
    <property type="match status" value="1"/>
</dbReference>
<evidence type="ECO:0000256" key="8">
    <source>
        <dbReference type="HAMAP-Rule" id="MF_00347"/>
    </source>
</evidence>
<dbReference type="InterPro" id="IPR036832">
    <property type="entry name" value="PPK_N_dom_sf"/>
</dbReference>
<dbReference type="InterPro" id="IPR041108">
    <property type="entry name" value="PP_kinase_C_1"/>
</dbReference>
<feature type="binding site" evidence="8">
    <location>
        <position position="58"/>
    </location>
    <ligand>
        <name>ATP</name>
        <dbReference type="ChEBI" id="CHEBI:30616"/>
    </ligand>
</feature>
<keyword evidence="5 8" id="KW-0418">Kinase</keyword>
<evidence type="ECO:0000313" key="11">
    <source>
        <dbReference type="EMBL" id="PQJ52618.1"/>
    </source>
</evidence>
<evidence type="ECO:0000256" key="7">
    <source>
        <dbReference type="ARBA" id="ARBA00022842"/>
    </source>
</evidence>
<proteinExistence type="inferred from homology"/>
<keyword evidence="7 8" id="KW-0460">Magnesium</keyword>
<comment type="catalytic activity">
    <reaction evidence="8 9">
        <text>[phosphate](n) + ATP = [phosphate](n+1) + ADP</text>
        <dbReference type="Rhea" id="RHEA:19573"/>
        <dbReference type="Rhea" id="RHEA-COMP:9859"/>
        <dbReference type="Rhea" id="RHEA-COMP:14280"/>
        <dbReference type="ChEBI" id="CHEBI:16838"/>
        <dbReference type="ChEBI" id="CHEBI:30616"/>
        <dbReference type="ChEBI" id="CHEBI:456216"/>
        <dbReference type="EC" id="2.7.4.1"/>
    </reaction>
</comment>
<feature type="domain" description="PLD phosphodiesterase" evidence="10">
    <location>
        <begin position="600"/>
        <end position="630"/>
    </location>
</feature>
<dbReference type="EC" id="2.7.4.1" evidence="8 9"/>
<evidence type="ECO:0000259" key="10">
    <source>
        <dbReference type="PROSITE" id="PS50035"/>
    </source>
</evidence>
<dbReference type="Gene3D" id="1.20.58.310">
    <property type="entry name" value="Polyphosphate kinase N-terminal domain"/>
    <property type="match status" value="1"/>
</dbReference>
<dbReference type="PROSITE" id="PS50035">
    <property type="entry name" value="PLD"/>
    <property type="match status" value="2"/>
</dbReference>
<evidence type="ECO:0000256" key="9">
    <source>
        <dbReference type="RuleBase" id="RU003800"/>
    </source>
</evidence>
<keyword evidence="2 8" id="KW-0808">Transferase</keyword>
<dbReference type="InterPro" id="IPR025198">
    <property type="entry name" value="PPK_N_dom"/>
</dbReference>
<dbReference type="PANTHER" id="PTHR30218:SF0">
    <property type="entry name" value="POLYPHOSPHATE KINASE"/>
    <property type="match status" value="1"/>
</dbReference>
<organism evidence="11 12">
    <name type="scientific">Psychrosphaera saromensis</name>
    <dbReference type="NCBI Taxonomy" id="716813"/>
    <lineage>
        <taxon>Bacteria</taxon>
        <taxon>Pseudomonadati</taxon>
        <taxon>Pseudomonadota</taxon>
        <taxon>Gammaproteobacteria</taxon>
        <taxon>Alteromonadales</taxon>
        <taxon>Pseudoalteromonadaceae</taxon>
        <taxon>Psychrosphaera</taxon>
    </lineage>
</organism>
<evidence type="ECO:0000313" key="12">
    <source>
        <dbReference type="Proteomes" id="UP000239007"/>
    </source>
</evidence>
<dbReference type="SUPFAM" id="SSF56024">
    <property type="entry name" value="Phospholipase D/nuclease"/>
    <property type="match status" value="2"/>
</dbReference>
<dbReference type="OrthoDB" id="9761456at2"/>
<dbReference type="SUPFAM" id="SSF140356">
    <property type="entry name" value="PPK N-terminal domain-like"/>
    <property type="match status" value="1"/>
</dbReference>
<dbReference type="Pfam" id="PF13089">
    <property type="entry name" value="PP_kinase_N"/>
    <property type="match status" value="1"/>
</dbReference>
<comment type="function">
    <text evidence="8 9">Catalyzes the reversible transfer of the terminal phosphate of ATP to form a long-chain polyphosphate (polyP).</text>
</comment>
<dbReference type="InterPro" id="IPR024953">
    <property type="entry name" value="PP_kinase_middle"/>
</dbReference>
<evidence type="ECO:0000256" key="5">
    <source>
        <dbReference type="ARBA" id="ARBA00022777"/>
    </source>
</evidence>
<evidence type="ECO:0000256" key="4">
    <source>
        <dbReference type="ARBA" id="ARBA00022741"/>
    </source>
</evidence>
<dbReference type="InterPro" id="IPR025200">
    <property type="entry name" value="PPK_C_dom2"/>
</dbReference>
<dbReference type="InterPro" id="IPR001736">
    <property type="entry name" value="PLipase_D/transphosphatidylase"/>
</dbReference>
<dbReference type="GO" id="GO:0005524">
    <property type="term" value="F:ATP binding"/>
    <property type="evidence" value="ECO:0007669"/>
    <property type="project" value="UniProtKB-KW"/>
</dbReference>
<dbReference type="HAMAP" id="MF_00347">
    <property type="entry name" value="Polyphosphate_kinase"/>
    <property type="match status" value="1"/>
</dbReference>
<feature type="binding site" evidence="8">
    <location>
        <position position="418"/>
    </location>
    <ligand>
        <name>Mg(2+)</name>
        <dbReference type="ChEBI" id="CHEBI:18420"/>
    </ligand>
</feature>
<keyword evidence="12" id="KW-1185">Reference proteome</keyword>
<reference evidence="11 12" key="1">
    <citation type="submission" date="2016-12" db="EMBL/GenBank/DDBJ databases">
        <title>Diversity of luminous bacteria.</title>
        <authorList>
            <person name="Yoshizawa S."/>
            <person name="Kogure K."/>
        </authorList>
    </citation>
    <scope>NUCLEOTIDE SEQUENCE [LARGE SCALE GENOMIC DNA]</scope>
    <source>
        <strain evidence="11 12">SA4-48</strain>
    </source>
</reference>
<keyword evidence="4 8" id="KW-0547">Nucleotide-binding</keyword>
<dbReference type="InterPro" id="IPR036830">
    <property type="entry name" value="PP_kinase_middle_dom_sf"/>
</dbReference>